<evidence type="ECO:0000313" key="1">
    <source>
        <dbReference type="EMBL" id="MBC1520742.1"/>
    </source>
</evidence>
<gene>
    <name evidence="1" type="ORF">HB912_03650</name>
</gene>
<protein>
    <submittedName>
        <fullName evidence="1">Uncharacterized protein</fullName>
    </submittedName>
</protein>
<name>A0A841ZML7_9LIST</name>
<dbReference type="EMBL" id="JAARRM010000001">
    <property type="protein sequence ID" value="MBC1520742.1"/>
    <property type="molecule type" value="Genomic_DNA"/>
</dbReference>
<proteinExistence type="predicted"/>
<organism evidence="1 2">
    <name type="scientific">Listeria aquatica</name>
    <dbReference type="NCBI Taxonomy" id="1494960"/>
    <lineage>
        <taxon>Bacteria</taxon>
        <taxon>Bacillati</taxon>
        <taxon>Bacillota</taxon>
        <taxon>Bacilli</taxon>
        <taxon>Bacillales</taxon>
        <taxon>Listeriaceae</taxon>
        <taxon>Listeria</taxon>
    </lineage>
</organism>
<dbReference type="Proteomes" id="UP000559885">
    <property type="component" value="Unassembled WGS sequence"/>
</dbReference>
<comment type="caution">
    <text evidence="1">The sequence shown here is derived from an EMBL/GenBank/DDBJ whole genome shotgun (WGS) entry which is preliminary data.</text>
</comment>
<accession>A0A841ZML7</accession>
<reference evidence="1 2" key="1">
    <citation type="submission" date="2020-03" db="EMBL/GenBank/DDBJ databases">
        <title>Soil Listeria distribution.</title>
        <authorList>
            <person name="Liao J."/>
            <person name="Wiedmann M."/>
        </authorList>
    </citation>
    <scope>NUCLEOTIDE SEQUENCE [LARGE SCALE GENOMIC DNA]</scope>
    <source>
        <strain evidence="1 2">FSL L7-1507</strain>
    </source>
</reference>
<dbReference type="AlphaFoldDB" id="A0A841ZML7"/>
<evidence type="ECO:0000313" key="2">
    <source>
        <dbReference type="Proteomes" id="UP000559885"/>
    </source>
</evidence>
<sequence>MLFALSLVPTVASANEVNNVYDGETLTAIKNGNKLLIEDKKTGETVTIELENNSNGKIIQEDGTVEEFKRNADGDIYVDGQLEVAAEENRDKELNPTTRASKWIYVQTYKYNTTTRGNMRSLALGILSFMPYVGPIYGVIGIIDAARSLGAKTLYVRVKQYRTKGYQFYKYDSYFYSNAKLTKLIKKTSKTKKMW</sequence>